<proteinExistence type="predicted"/>
<evidence type="ECO:0008006" key="3">
    <source>
        <dbReference type="Google" id="ProtNLM"/>
    </source>
</evidence>
<organism evidence="1 2">
    <name type="scientific">Streptomyces yunnanensis</name>
    <dbReference type="NCBI Taxonomy" id="156453"/>
    <lineage>
        <taxon>Bacteria</taxon>
        <taxon>Bacillati</taxon>
        <taxon>Actinomycetota</taxon>
        <taxon>Actinomycetes</taxon>
        <taxon>Kitasatosporales</taxon>
        <taxon>Streptomycetaceae</taxon>
        <taxon>Streptomyces</taxon>
    </lineage>
</organism>
<dbReference type="EMBL" id="FRBK01000006">
    <property type="protein sequence ID" value="SHL75561.1"/>
    <property type="molecule type" value="Genomic_DNA"/>
</dbReference>
<name>A0A9X8MTB9_9ACTN</name>
<evidence type="ECO:0000313" key="1">
    <source>
        <dbReference type="EMBL" id="SHL75561.1"/>
    </source>
</evidence>
<reference evidence="2" key="1">
    <citation type="submission" date="2016-11" db="EMBL/GenBank/DDBJ databases">
        <authorList>
            <person name="Jaros S."/>
            <person name="Januszkiewicz K."/>
            <person name="Wedrychowicz H."/>
        </authorList>
    </citation>
    <scope>NUCLEOTIDE SEQUENCE [LARGE SCALE GENOMIC DNA]</scope>
    <source>
        <strain evidence="2">CGMCC 4.3555</strain>
    </source>
</reference>
<dbReference type="AlphaFoldDB" id="A0A9X8MTB9"/>
<dbReference type="RefSeq" id="WP_143179605.1">
    <property type="nucleotide sequence ID" value="NZ_FRBK01000006.1"/>
</dbReference>
<accession>A0A9X8MTB9</accession>
<comment type="caution">
    <text evidence="1">The sequence shown here is derived from an EMBL/GenBank/DDBJ whole genome shotgun (WGS) entry which is preliminary data.</text>
</comment>
<evidence type="ECO:0000313" key="2">
    <source>
        <dbReference type="Proteomes" id="UP000184388"/>
    </source>
</evidence>
<protein>
    <recommendedName>
        <fullName evidence="3">Phage head morphogenesis protein, SPP1 gp7 family</fullName>
    </recommendedName>
</protein>
<sequence>MPDATIQLRSLKGVWRPVYAHRQALHATADAIVLAAWKRDAHGLDLAPAVAAWQQLLGESADPAQRHRRQTAAAAVLGILSAWSWQRTRTAIALAAKRAHRAGWAAGRALVTQDPDDDTPYDTGPSSPHVIGSPDMSDDTADGTATAVLTAALSATADRAGRAIADSTDDPADDGEDTIETALDLALLTDAAVSAAYGAGMLAAYLAAGTRSVLWLTAGDGRVCERCSDAEAGSPYSLLAAPTLPQHPNCRCCLAPA</sequence>
<dbReference type="Proteomes" id="UP000184388">
    <property type="component" value="Unassembled WGS sequence"/>
</dbReference>
<gene>
    <name evidence="1" type="ORF">SAMN05216268_10686</name>
</gene>